<evidence type="ECO:0000256" key="6">
    <source>
        <dbReference type="ARBA" id="ARBA00022989"/>
    </source>
</evidence>
<evidence type="ECO:0000313" key="11">
    <source>
        <dbReference type="Proteomes" id="UP000469724"/>
    </source>
</evidence>
<protein>
    <submittedName>
        <fullName evidence="10">Anion transporter</fullName>
    </submittedName>
</protein>
<dbReference type="InterPro" id="IPR004680">
    <property type="entry name" value="Cit_transptr-like_dom"/>
</dbReference>
<evidence type="ECO:0000256" key="7">
    <source>
        <dbReference type="ARBA" id="ARBA00023136"/>
    </source>
</evidence>
<accession>A0A7K3NIC1</accession>
<evidence type="ECO:0000313" key="10">
    <source>
        <dbReference type="EMBL" id="NDY55951.1"/>
    </source>
</evidence>
<proteinExistence type="inferred from homology"/>
<gene>
    <name evidence="10" type="ORF">G3N56_04230</name>
</gene>
<reference evidence="10 11" key="1">
    <citation type="submission" date="2020-02" db="EMBL/GenBank/DDBJ databases">
        <title>Comparative genomics of sulfur disproportionating microorganisms.</title>
        <authorList>
            <person name="Ward L.M."/>
            <person name="Bertran E."/>
            <person name="Johnston D.T."/>
        </authorList>
    </citation>
    <scope>NUCLEOTIDE SEQUENCE [LARGE SCALE GENOMIC DNA]</scope>
    <source>
        <strain evidence="10 11">DSM 3696</strain>
    </source>
</reference>
<dbReference type="PANTHER" id="PTHR43302">
    <property type="entry name" value="TRANSPORTER ARSB-RELATED"/>
    <property type="match status" value="1"/>
</dbReference>
<comment type="similarity">
    <text evidence="2">Belongs to the CitM (TC 2.A.11) transporter family.</text>
</comment>
<feature type="transmembrane region" description="Helical" evidence="8">
    <location>
        <begin position="270"/>
        <end position="289"/>
    </location>
</feature>
<keyword evidence="7 8" id="KW-0472">Membrane</keyword>
<evidence type="ECO:0000256" key="4">
    <source>
        <dbReference type="ARBA" id="ARBA00022475"/>
    </source>
</evidence>
<comment type="subcellular location">
    <subcellularLocation>
        <location evidence="1">Cell membrane</location>
        <topology evidence="1">Multi-pass membrane protein</topology>
    </subcellularLocation>
</comment>
<evidence type="ECO:0000256" key="1">
    <source>
        <dbReference type="ARBA" id="ARBA00004651"/>
    </source>
</evidence>
<evidence type="ECO:0000256" key="3">
    <source>
        <dbReference type="ARBA" id="ARBA00022448"/>
    </source>
</evidence>
<dbReference type="PRINTS" id="PR00758">
    <property type="entry name" value="ARSENICPUMP"/>
</dbReference>
<feature type="transmembrane region" description="Helical" evidence="8">
    <location>
        <begin position="6"/>
        <end position="24"/>
    </location>
</feature>
<dbReference type="RefSeq" id="WP_163301002.1">
    <property type="nucleotide sequence ID" value="NZ_JAAGRQ010000011.1"/>
</dbReference>
<keyword evidence="3" id="KW-0813">Transport</keyword>
<keyword evidence="11" id="KW-1185">Reference proteome</keyword>
<evidence type="ECO:0000256" key="5">
    <source>
        <dbReference type="ARBA" id="ARBA00022692"/>
    </source>
</evidence>
<keyword evidence="5 8" id="KW-0812">Transmembrane</keyword>
<sequence length="410" mass="42892">MSEYVLAVFVVVYVGMILGGLPGLALDRAGVALLGAIALLAGGALTTAEAWAAVDVPTIALLFGLMVISAQFRLGGFYTFVTKKLAQADGSPARLLFLVILAAAGLSALLANDIVCLAMTPVLIEICRGRDLDPMPYLLGLACAANIGSAATLIGNPQNMLIGQVSGIPFGWYFLEAAPPVAAGLVAAWGVIAWMWRGRWRMVAPAVDAHAPAFNSWQSLKGGAALFVLVAAFLVGDWPREVAALFCAGALLTSRRLTSARFFSLVDWPLLVLFMGLFVVNQAVASSGLLEQLHGLLARCGADLKNGAWLFTITVVLSNVVSNVPAVMLLLPAETSQRSAVLLALASTLAGNLFLLGSIANLIVADQAGRLGVSVTWKAHLRVGLPVTILTLILAGIWLFVRWSALVGPG</sequence>
<dbReference type="Pfam" id="PF03600">
    <property type="entry name" value="CitMHS"/>
    <property type="match status" value="1"/>
</dbReference>
<evidence type="ECO:0000256" key="8">
    <source>
        <dbReference type="SAM" id="Phobius"/>
    </source>
</evidence>
<feature type="transmembrane region" description="Helical" evidence="8">
    <location>
        <begin position="31"/>
        <end position="53"/>
    </location>
</feature>
<keyword evidence="4" id="KW-1003">Cell membrane</keyword>
<feature type="transmembrane region" description="Helical" evidence="8">
    <location>
        <begin position="177"/>
        <end position="196"/>
    </location>
</feature>
<feature type="transmembrane region" description="Helical" evidence="8">
    <location>
        <begin position="340"/>
        <end position="363"/>
    </location>
</feature>
<feature type="domain" description="Citrate transporter-like" evidence="9">
    <location>
        <begin position="20"/>
        <end position="333"/>
    </location>
</feature>
<feature type="transmembrane region" description="Helical" evidence="8">
    <location>
        <begin position="59"/>
        <end position="81"/>
    </location>
</feature>
<evidence type="ECO:0000259" key="9">
    <source>
        <dbReference type="Pfam" id="PF03600"/>
    </source>
</evidence>
<name>A0A7K3NIC1_9BACT</name>
<comment type="caution">
    <text evidence="10">The sequence shown here is derived from an EMBL/GenBank/DDBJ whole genome shotgun (WGS) entry which is preliminary data.</text>
</comment>
<dbReference type="PANTHER" id="PTHR43302:SF5">
    <property type="entry name" value="TRANSPORTER ARSB-RELATED"/>
    <property type="match status" value="1"/>
</dbReference>
<dbReference type="GO" id="GO:0005886">
    <property type="term" value="C:plasma membrane"/>
    <property type="evidence" value="ECO:0007669"/>
    <property type="project" value="UniProtKB-SubCell"/>
</dbReference>
<dbReference type="GO" id="GO:0015105">
    <property type="term" value="F:arsenite transmembrane transporter activity"/>
    <property type="evidence" value="ECO:0007669"/>
    <property type="project" value="InterPro"/>
</dbReference>
<feature type="transmembrane region" description="Helical" evidence="8">
    <location>
        <begin position="309"/>
        <end position="331"/>
    </location>
</feature>
<organism evidence="10 11">
    <name type="scientific">Desulfolutivibrio sulfodismutans</name>
    <dbReference type="NCBI Taxonomy" id="63561"/>
    <lineage>
        <taxon>Bacteria</taxon>
        <taxon>Pseudomonadati</taxon>
        <taxon>Thermodesulfobacteriota</taxon>
        <taxon>Desulfovibrionia</taxon>
        <taxon>Desulfovibrionales</taxon>
        <taxon>Desulfovibrionaceae</taxon>
        <taxon>Desulfolutivibrio</taxon>
    </lineage>
</organism>
<evidence type="ECO:0000256" key="2">
    <source>
        <dbReference type="ARBA" id="ARBA00009843"/>
    </source>
</evidence>
<dbReference type="AlphaFoldDB" id="A0A7K3NIC1"/>
<dbReference type="EMBL" id="JAAGRQ010000011">
    <property type="protein sequence ID" value="NDY55951.1"/>
    <property type="molecule type" value="Genomic_DNA"/>
</dbReference>
<dbReference type="Proteomes" id="UP000469724">
    <property type="component" value="Unassembled WGS sequence"/>
</dbReference>
<dbReference type="InterPro" id="IPR000802">
    <property type="entry name" value="Arsenical_pump_ArsB"/>
</dbReference>
<feature type="transmembrane region" description="Helical" evidence="8">
    <location>
        <begin position="93"/>
        <end position="111"/>
    </location>
</feature>
<feature type="transmembrane region" description="Helical" evidence="8">
    <location>
        <begin position="383"/>
        <end position="401"/>
    </location>
</feature>
<keyword evidence="6 8" id="KW-1133">Transmembrane helix</keyword>